<dbReference type="PANTHER" id="PTHR46619">
    <property type="entry name" value="RNA RECOGNITION MOTIF XS DOMAIN PROTEIN-RELATED"/>
    <property type="match status" value="1"/>
</dbReference>
<dbReference type="Pfam" id="PF03468">
    <property type="entry name" value="XS"/>
    <property type="match status" value="1"/>
</dbReference>
<dbReference type="EMBL" id="JAXQNO010000008">
    <property type="protein sequence ID" value="KAK4793040.1"/>
    <property type="molecule type" value="Genomic_DNA"/>
</dbReference>
<dbReference type="InterPro" id="IPR005380">
    <property type="entry name" value="XS_domain"/>
</dbReference>
<dbReference type="PANTHER" id="PTHR46619:SF4">
    <property type="entry name" value="XS DOMAIN-CONTAINING PROTEIN-RELATED"/>
    <property type="match status" value="1"/>
</dbReference>
<dbReference type="GO" id="GO:0031047">
    <property type="term" value="P:regulatory ncRNA-mediated gene silencing"/>
    <property type="evidence" value="ECO:0007669"/>
    <property type="project" value="InterPro"/>
</dbReference>
<sequence length="869" mass="99229">MRRERLCPGSIAHGEIRKRPRSDANKSTKNVEFCLPNRISDVDGSSRSMHVHVYDPAAYHVMERERDSNIGRAAPFKGKSTAIEGKIAEPYCEICAKEQSRSLEIDMNQCIDDKFRSHDHLIRSSLTESYKDRERVIYARQGSLAAHHTAHGPEFSGYIHNNGFRRPPSCNLKRKIPEPYGDDGIFPSPPDNTYRIRSLELVKSSAYPNSIPVAARRNDENVENQLMHHSQFGQSGYDTHGNDHEELHYIKQQKIIHENHLSHGHSCKSLHEMKHPRAQLHYNCSQIKNHIRDFSAPYFKHADGMAVIGDYGNASHSAACKHASLGKLDVPRCCEEANAPQQQGKLLEFMYIPPEYDYRPLQNRTAINFGLRDDHILRSRLDPGFQTDADSKNLQVNYHSEKMSIYGRKPSGIAARLQRVNEDDGMHMPKEQMDNTIYGDEEDFHRDHYHMMTRNLNTIEYKDLEDCDALVNEQNVSGIYGSSSHTDESGIIEMTYPREVSQRRIAPKERVSVKNRLGYLPEHPFRYVKYRGKGTSMIPKSGHMKGFQSNHHIGKTTGFYKSKNIVKANEGYFEDNLAHEYDHSVDEENLEEPELPEDSDEFKQLTNEAFLKYSKRININSAVQQRYRAQGKAGSLFCIVCSRRFSKEFRTTEDLVKHAFMTRRAQLRANHLGLQRAICVLMGWDTYLPEEMPTVSPRVLPEEEALTIKEDLIVWPPVVILRNISMSIDHPGDQKVVTIESLKAYLRGKGYADGKMHVCLGRPADQSVMIVKFLGTFSGFGNALKLHQFFADNKRGRIDFQKLISSRGERGADRSSLSSGVGGEGEAEQIMYGYMGIAEDLDEVDFRTKNCEIKSKKEIQDFADEPVKN</sequence>
<accession>A0AAN7R9D0</accession>
<evidence type="ECO:0000313" key="3">
    <source>
        <dbReference type="Proteomes" id="UP001346149"/>
    </source>
</evidence>
<protein>
    <recommendedName>
        <fullName evidence="1">XS domain-containing protein</fullName>
    </recommendedName>
</protein>
<gene>
    <name evidence="2" type="ORF">SAY86_023475</name>
</gene>
<dbReference type="AlphaFoldDB" id="A0AAN7R9D0"/>
<dbReference type="Proteomes" id="UP001346149">
    <property type="component" value="Unassembled WGS sequence"/>
</dbReference>
<evidence type="ECO:0000259" key="1">
    <source>
        <dbReference type="Pfam" id="PF03468"/>
    </source>
</evidence>
<evidence type="ECO:0000313" key="2">
    <source>
        <dbReference type="EMBL" id="KAK4793040.1"/>
    </source>
</evidence>
<proteinExistence type="predicted"/>
<name>A0AAN7R9D0_TRANT</name>
<feature type="domain" description="XS" evidence="1">
    <location>
        <begin position="710"/>
        <end position="842"/>
    </location>
</feature>
<comment type="caution">
    <text evidence="2">The sequence shown here is derived from an EMBL/GenBank/DDBJ whole genome shotgun (WGS) entry which is preliminary data.</text>
</comment>
<dbReference type="Gene3D" id="3.30.70.2890">
    <property type="entry name" value="XS domain"/>
    <property type="match status" value="1"/>
</dbReference>
<reference evidence="2 3" key="1">
    <citation type="journal article" date="2023" name="Hortic Res">
        <title>Pangenome of water caltrop reveals structural variations and asymmetric subgenome divergence after allopolyploidization.</title>
        <authorList>
            <person name="Zhang X."/>
            <person name="Chen Y."/>
            <person name="Wang L."/>
            <person name="Yuan Y."/>
            <person name="Fang M."/>
            <person name="Shi L."/>
            <person name="Lu R."/>
            <person name="Comes H.P."/>
            <person name="Ma Y."/>
            <person name="Chen Y."/>
            <person name="Huang G."/>
            <person name="Zhou Y."/>
            <person name="Zheng Z."/>
            <person name="Qiu Y."/>
        </authorList>
    </citation>
    <scope>NUCLEOTIDE SEQUENCE [LARGE SCALE GENOMIC DNA]</scope>
    <source>
        <strain evidence="2">F231</strain>
    </source>
</reference>
<dbReference type="InterPro" id="IPR038588">
    <property type="entry name" value="XS_domain_sf"/>
</dbReference>
<keyword evidence="3" id="KW-1185">Reference proteome</keyword>
<organism evidence="2 3">
    <name type="scientific">Trapa natans</name>
    <name type="common">Water chestnut</name>
    <dbReference type="NCBI Taxonomy" id="22666"/>
    <lineage>
        <taxon>Eukaryota</taxon>
        <taxon>Viridiplantae</taxon>
        <taxon>Streptophyta</taxon>
        <taxon>Embryophyta</taxon>
        <taxon>Tracheophyta</taxon>
        <taxon>Spermatophyta</taxon>
        <taxon>Magnoliopsida</taxon>
        <taxon>eudicotyledons</taxon>
        <taxon>Gunneridae</taxon>
        <taxon>Pentapetalae</taxon>
        <taxon>rosids</taxon>
        <taxon>malvids</taxon>
        <taxon>Myrtales</taxon>
        <taxon>Lythraceae</taxon>
        <taxon>Trapa</taxon>
    </lineage>
</organism>